<sequence length="300" mass="31953">MSAKTFATAALLALTGCATTVPEESRITTGQQWADQCEDWDEWDKPGPAFLVHGSTYYVGTCGIATILIAGESSHVLFDSGTEEGARVTLSNIRSLGFDPADIDRLFTSHEHYDHVGGMALLQEGTGATVYTSPGAAEVLRSGNSSRSDPQASIHPPMTPVADVRVMALDQPVRLQSPGVVISATLTPGHTPGAMTWQWESCDEAGECLSIVYADSLSPVSADGYRFSDHPQYLTSYRAGLNLLTRLDCDILLTPHPSASGMRDKLLAGDLTSGMNCADYAASITERLDARIAEEAQGNP</sequence>
<reference evidence="3 4" key="1">
    <citation type="submission" date="2019-04" db="EMBL/GenBank/DDBJ databases">
        <title>Altererythrobacter aquimixticola sp. nov., isolated from sediment of junction between the ocean and a freshwater spring.</title>
        <authorList>
            <person name="Yoon J.-H."/>
        </authorList>
    </citation>
    <scope>NUCLEOTIDE SEQUENCE [LARGE SCALE GENOMIC DNA]</scope>
    <source>
        <strain evidence="3 4">SSKS-13</strain>
    </source>
</reference>
<dbReference type="EMBL" id="SSHH01000002">
    <property type="protein sequence ID" value="TIX50248.1"/>
    <property type="molecule type" value="Genomic_DNA"/>
</dbReference>
<keyword evidence="3" id="KW-0378">Hydrolase</keyword>
<feature type="signal peptide" evidence="1">
    <location>
        <begin position="1"/>
        <end position="20"/>
    </location>
</feature>
<comment type="caution">
    <text evidence="3">The sequence shown here is derived from an EMBL/GenBank/DDBJ whole genome shotgun (WGS) entry which is preliminary data.</text>
</comment>
<dbReference type="InterPro" id="IPR001279">
    <property type="entry name" value="Metallo-B-lactamas"/>
</dbReference>
<dbReference type="Gene3D" id="3.60.15.10">
    <property type="entry name" value="Ribonuclease Z/Hydroxyacylglutathione hydrolase-like"/>
    <property type="match status" value="1"/>
</dbReference>
<accession>A0A4T3F406</accession>
<gene>
    <name evidence="3" type="ORF">E5222_08150</name>
</gene>
<dbReference type="AlphaFoldDB" id="A0A4T3F406"/>
<feature type="chain" id="PRO_5020616325" evidence="1">
    <location>
        <begin position="21"/>
        <end position="300"/>
    </location>
</feature>
<dbReference type="OrthoDB" id="9773738at2"/>
<keyword evidence="1" id="KW-0732">Signal</keyword>
<evidence type="ECO:0000313" key="3">
    <source>
        <dbReference type="EMBL" id="TIX50248.1"/>
    </source>
</evidence>
<dbReference type="PROSITE" id="PS51257">
    <property type="entry name" value="PROKAR_LIPOPROTEIN"/>
    <property type="match status" value="1"/>
</dbReference>
<organism evidence="3 4">
    <name type="scientific">Alteraurantiacibacter aquimixticola</name>
    <dbReference type="NCBI Taxonomy" id="2489173"/>
    <lineage>
        <taxon>Bacteria</taxon>
        <taxon>Pseudomonadati</taxon>
        <taxon>Pseudomonadota</taxon>
        <taxon>Alphaproteobacteria</taxon>
        <taxon>Sphingomonadales</taxon>
        <taxon>Erythrobacteraceae</taxon>
        <taxon>Alteraurantiacibacter</taxon>
    </lineage>
</organism>
<dbReference type="PANTHER" id="PTHR42951:SF17">
    <property type="entry name" value="METALLO-BETA-LACTAMASE DOMAIN-CONTAINING PROTEIN"/>
    <property type="match status" value="1"/>
</dbReference>
<protein>
    <submittedName>
        <fullName evidence="3">MBL fold metallo-hydrolase</fullName>
    </submittedName>
</protein>
<evidence type="ECO:0000259" key="2">
    <source>
        <dbReference type="SMART" id="SM00849"/>
    </source>
</evidence>
<dbReference type="InterPro" id="IPR036866">
    <property type="entry name" value="RibonucZ/Hydroxyglut_hydro"/>
</dbReference>
<dbReference type="SUPFAM" id="SSF56281">
    <property type="entry name" value="Metallo-hydrolase/oxidoreductase"/>
    <property type="match status" value="1"/>
</dbReference>
<dbReference type="InterPro" id="IPR050855">
    <property type="entry name" value="NDM-1-like"/>
</dbReference>
<dbReference type="GO" id="GO:0016787">
    <property type="term" value="F:hydrolase activity"/>
    <property type="evidence" value="ECO:0007669"/>
    <property type="project" value="UniProtKB-KW"/>
</dbReference>
<dbReference type="SMART" id="SM00849">
    <property type="entry name" value="Lactamase_B"/>
    <property type="match status" value="1"/>
</dbReference>
<dbReference type="Proteomes" id="UP000309389">
    <property type="component" value="Unassembled WGS sequence"/>
</dbReference>
<dbReference type="PANTHER" id="PTHR42951">
    <property type="entry name" value="METALLO-BETA-LACTAMASE DOMAIN-CONTAINING"/>
    <property type="match status" value="1"/>
</dbReference>
<proteinExistence type="predicted"/>
<keyword evidence="4" id="KW-1185">Reference proteome</keyword>
<dbReference type="Pfam" id="PF00753">
    <property type="entry name" value="Lactamase_B"/>
    <property type="match status" value="1"/>
</dbReference>
<name>A0A4T3F406_9SPHN</name>
<feature type="domain" description="Metallo-beta-lactamase" evidence="2">
    <location>
        <begin position="63"/>
        <end position="256"/>
    </location>
</feature>
<evidence type="ECO:0000256" key="1">
    <source>
        <dbReference type="SAM" id="SignalP"/>
    </source>
</evidence>
<evidence type="ECO:0000313" key="4">
    <source>
        <dbReference type="Proteomes" id="UP000309389"/>
    </source>
</evidence>
<dbReference type="RefSeq" id="WP_136693268.1">
    <property type="nucleotide sequence ID" value="NZ_SSHH01000002.1"/>
</dbReference>